<reference evidence="2" key="1">
    <citation type="submission" date="2021-08" db="EMBL/GenBank/DDBJ databases">
        <title>Chromosome-Level Trichoderma cornu-damae using Hi-C Data.</title>
        <authorList>
            <person name="Kim C.S."/>
        </authorList>
    </citation>
    <scope>NUCLEOTIDE SEQUENCE</scope>
    <source>
        <strain evidence="2">KA19-0412C</strain>
    </source>
</reference>
<evidence type="ECO:0000256" key="1">
    <source>
        <dbReference type="SAM" id="MobiDB-lite"/>
    </source>
</evidence>
<dbReference type="EMBL" id="JAIWOZ010000003">
    <property type="protein sequence ID" value="KAH6607276.1"/>
    <property type="molecule type" value="Genomic_DNA"/>
</dbReference>
<dbReference type="AlphaFoldDB" id="A0A9P8QLC3"/>
<feature type="compositionally biased region" description="Low complexity" evidence="1">
    <location>
        <begin position="27"/>
        <end position="41"/>
    </location>
</feature>
<evidence type="ECO:0000313" key="3">
    <source>
        <dbReference type="Proteomes" id="UP000827724"/>
    </source>
</evidence>
<name>A0A9P8QLC3_9HYPO</name>
<evidence type="ECO:0000313" key="2">
    <source>
        <dbReference type="EMBL" id="KAH6607276.1"/>
    </source>
</evidence>
<feature type="region of interest" description="Disordered" evidence="1">
    <location>
        <begin position="22"/>
        <end position="126"/>
    </location>
</feature>
<organism evidence="2 3">
    <name type="scientific">Trichoderma cornu-damae</name>
    <dbReference type="NCBI Taxonomy" id="654480"/>
    <lineage>
        <taxon>Eukaryota</taxon>
        <taxon>Fungi</taxon>
        <taxon>Dikarya</taxon>
        <taxon>Ascomycota</taxon>
        <taxon>Pezizomycotina</taxon>
        <taxon>Sordariomycetes</taxon>
        <taxon>Hypocreomycetidae</taxon>
        <taxon>Hypocreales</taxon>
        <taxon>Hypocreaceae</taxon>
        <taxon>Trichoderma</taxon>
    </lineage>
</organism>
<feature type="compositionally biased region" description="Low complexity" evidence="1">
    <location>
        <begin position="71"/>
        <end position="81"/>
    </location>
</feature>
<dbReference type="Proteomes" id="UP000827724">
    <property type="component" value="Unassembled WGS sequence"/>
</dbReference>
<keyword evidence="3" id="KW-1185">Reference proteome</keyword>
<protein>
    <submittedName>
        <fullName evidence="2">Uncharacterized protein</fullName>
    </submittedName>
</protein>
<gene>
    <name evidence="2" type="ORF">Trco_003589</name>
</gene>
<comment type="caution">
    <text evidence="2">The sequence shown here is derived from an EMBL/GenBank/DDBJ whole genome shotgun (WGS) entry which is preliminary data.</text>
</comment>
<sequence length="188" mass="20566">MFYQQYIGVPGARTTDFAWRVREAPRAPRSSWRRSAVPSAPQRAKGSQSSPDSRLLGGFRGAPDSPDSPDPSDAPSSPDSSGTWALLRSGNGGPPPGNAFQAPDDAPGGPPPRRQSTRYQFNRNSLPPLGNGMSYYQMLRNFHMWRNTTMLGHWISDLPPDPSEVLRHGLMLRFLDSLPPPPTNPSSS</sequence>
<proteinExistence type="predicted"/>
<accession>A0A9P8QLC3</accession>